<evidence type="ECO:0000313" key="6">
    <source>
        <dbReference type="Proteomes" id="UP000829925"/>
    </source>
</evidence>
<dbReference type="InterPro" id="IPR018060">
    <property type="entry name" value="HTH_AraC"/>
</dbReference>
<dbReference type="InterPro" id="IPR003313">
    <property type="entry name" value="AraC-bd"/>
</dbReference>
<dbReference type="Pfam" id="PF02311">
    <property type="entry name" value="AraC_binding"/>
    <property type="match status" value="1"/>
</dbReference>
<dbReference type="Proteomes" id="UP000829925">
    <property type="component" value="Chromosome"/>
</dbReference>
<dbReference type="SUPFAM" id="SSF46689">
    <property type="entry name" value="Homeodomain-like"/>
    <property type="match status" value="1"/>
</dbReference>
<evidence type="ECO:0000256" key="1">
    <source>
        <dbReference type="ARBA" id="ARBA00023015"/>
    </source>
</evidence>
<evidence type="ECO:0000259" key="4">
    <source>
        <dbReference type="PROSITE" id="PS01124"/>
    </source>
</evidence>
<dbReference type="PANTHER" id="PTHR43280:SF32">
    <property type="entry name" value="TRANSCRIPTIONAL REGULATORY PROTEIN"/>
    <property type="match status" value="1"/>
</dbReference>
<accession>A0A8T9T1S6</accession>
<feature type="domain" description="HTH araC/xylS-type" evidence="4">
    <location>
        <begin position="190"/>
        <end position="288"/>
    </location>
</feature>
<organism evidence="5 6">
    <name type="scientific">Hymenobacter aerilatus</name>
    <dbReference type="NCBI Taxonomy" id="2932251"/>
    <lineage>
        <taxon>Bacteria</taxon>
        <taxon>Pseudomonadati</taxon>
        <taxon>Bacteroidota</taxon>
        <taxon>Cytophagia</taxon>
        <taxon>Cytophagales</taxon>
        <taxon>Hymenobacteraceae</taxon>
        <taxon>Hymenobacter</taxon>
    </lineage>
</organism>
<sequence>MKPSTTPPVLGLASFPGIPAQRPYYVEYLQTHAANFPHVATAHAHDFYLLLYVTAGHGTHTIDLITYDLQPGNLFFIAPGQVHCWQLSADAQGIIVFFDADFYLFRYPENQFFDYPFFTPAQVPVLYLAPHETELYPLFARLLAEYTTVHPNQAEVVRSYLHLLLELAARHYTLPDAAAPTPTHSEAQIREFGRLLNQHFRTHRTVHAYAQLLHLTANHLNAICRQRLNKTASSLIHERVVMEAQRLLTHSAQSVAQVAVALGFEDASYFSRYFRKYSGQTPEAFRRAR</sequence>
<keyword evidence="3" id="KW-0804">Transcription</keyword>
<dbReference type="Gene3D" id="2.60.120.10">
    <property type="entry name" value="Jelly Rolls"/>
    <property type="match status" value="1"/>
</dbReference>
<gene>
    <name evidence="5" type="ORF">MUN82_02330</name>
</gene>
<evidence type="ECO:0000313" key="5">
    <source>
        <dbReference type="EMBL" id="UOR05949.1"/>
    </source>
</evidence>
<dbReference type="InterPro" id="IPR020449">
    <property type="entry name" value="Tscrpt_reg_AraC-type_HTH"/>
</dbReference>
<dbReference type="PROSITE" id="PS01124">
    <property type="entry name" value="HTH_ARAC_FAMILY_2"/>
    <property type="match status" value="1"/>
</dbReference>
<keyword evidence="6" id="KW-1185">Reference proteome</keyword>
<name>A0A8T9T1S6_9BACT</name>
<dbReference type="Pfam" id="PF12833">
    <property type="entry name" value="HTH_18"/>
    <property type="match status" value="1"/>
</dbReference>
<dbReference type="Gene3D" id="1.10.10.60">
    <property type="entry name" value="Homeodomain-like"/>
    <property type="match status" value="1"/>
</dbReference>
<dbReference type="PANTHER" id="PTHR43280">
    <property type="entry name" value="ARAC-FAMILY TRANSCRIPTIONAL REGULATOR"/>
    <property type="match status" value="1"/>
</dbReference>
<dbReference type="SMART" id="SM00342">
    <property type="entry name" value="HTH_ARAC"/>
    <property type="match status" value="1"/>
</dbReference>
<dbReference type="GO" id="GO:0003700">
    <property type="term" value="F:DNA-binding transcription factor activity"/>
    <property type="evidence" value="ECO:0007669"/>
    <property type="project" value="InterPro"/>
</dbReference>
<dbReference type="PRINTS" id="PR00032">
    <property type="entry name" value="HTHARAC"/>
</dbReference>
<dbReference type="InterPro" id="IPR037923">
    <property type="entry name" value="HTH-like"/>
</dbReference>
<protein>
    <submittedName>
        <fullName evidence="5">AraC family transcriptional regulator</fullName>
    </submittedName>
</protein>
<proteinExistence type="predicted"/>
<keyword evidence="2" id="KW-0238">DNA-binding</keyword>
<evidence type="ECO:0000256" key="2">
    <source>
        <dbReference type="ARBA" id="ARBA00023125"/>
    </source>
</evidence>
<reference evidence="5 6" key="1">
    <citation type="submission" date="2022-04" db="EMBL/GenBank/DDBJ databases">
        <title>Hymenobacter sp. isolated from the air.</title>
        <authorList>
            <person name="Won M."/>
            <person name="Lee C.-M."/>
            <person name="Woen H.-Y."/>
            <person name="Kwon S.-W."/>
        </authorList>
    </citation>
    <scope>NUCLEOTIDE SEQUENCE [LARGE SCALE GENOMIC DNA]</scope>
    <source>
        <strain evidence="6">5413 J-13</strain>
    </source>
</reference>
<dbReference type="AlphaFoldDB" id="A0A8T9T1S6"/>
<dbReference type="KEGG" id="haei:MUN82_02330"/>
<dbReference type="SUPFAM" id="SSF51215">
    <property type="entry name" value="Regulatory protein AraC"/>
    <property type="match status" value="1"/>
</dbReference>
<dbReference type="EMBL" id="CP095053">
    <property type="protein sequence ID" value="UOR05949.1"/>
    <property type="molecule type" value="Genomic_DNA"/>
</dbReference>
<dbReference type="GO" id="GO:0043565">
    <property type="term" value="F:sequence-specific DNA binding"/>
    <property type="evidence" value="ECO:0007669"/>
    <property type="project" value="InterPro"/>
</dbReference>
<evidence type="ECO:0000256" key="3">
    <source>
        <dbReference type="ARBA" id="ARBA00023163"/>
    </source>
</evidence>
<dbReference type="InterPro" id="IPR009057">
    <property type="entry name" value="Homeodomain-like_sf"/>
</dbReference>
<dbReference type="RefSeq" id="WP_245094656.1">
    <property type="nucleotide sequence ID" value="NZ_CP095053.1"/>
</dbReference>
<dbReference type="InterPro" id="IPR014710">
    <property type="entry name" value="RmlC-like_jellyroll"/>
</dbReference>
<keyword evidence="1" id="KW-0805">Transcription regulation</keyword>